<organism evidence="1 2">
    <name type="scientific">Caerostris darwini</name>
    <dbReference type="NCBI Taxonomy" id="1538125"/>
    <lineage>
        <taxon>Eukaryota</taxon>
        <taxon>Metazoa</taxon>
        <taxon>Ecdysozoa</taxon>
        <taxon>Arthropoda</taxon>
        <taxon>Chelicerata</taxon>
        <taxon>Arachnida</taxon>
        <taxon>Araneae</taxon>
        <taxon>Araneomorphae</taxon>
        <taxon>Entelegynae</taxon>
        <taxon>Araneoidea</taxon>
        <taxon>Araneidae</taxon>
        <taxon>Caerostris</taxon>
    </lineage>
</organism>
<protein>
    <submittedName>
        <fullName evidence="1">Uncharacterized protein</fullName>
    </submittedName>
</protein>
<keyword evidence="2" id="KW-1185">Reference proteome</keyword>
<reference evidence="1 2" key="1">
    <citation type="submission" date="2021-06" db="EMBL/GenBank/DDBJ databases">
        <title>Caerostris darwini draft genome.</title>
        <authorList>
            <person name="Kono N."/>
            <person name="Arakawa K."/>
        </authorList>
    </citation>
    <scope>NUCLEOTIDE SEQUENCE [LARGE SCALE GENOMIC DNA]</scope>
</reference>
<evidence type="ECO:0000313" key="1">
    <source>
        <dbReference type="EMBL" id="GIX97674.1"/>
    </source>
</evidence>
<name>A0AAV4PKS0_9ARAC</name>
<proteinExistence type="predicted"/>
<dbReference type="AlphaFoldDB" id="A0AAV4PKS0"/>
<evidence type="ECO:0000313" key="2">
    <source>
        <dbReference type="Proteomes" id="UP001054837"/>
    </source>
</evidence>
<accession>A0AAV4PKS0</accession>
<dbReference type="EMBL" id="BPLQ01003063">
    <property type="protein sequence ID" value="GIX97674.1"/>
    <property type="molecule type" value="Genomic_DNA"/>
</dbReference>
<dbReference type="Proteomes" id="UP001054837">
    <property type="component" value="Unassembled WGS sequence"/>
</dbReference>
<sequence>MEPINFQHHIFLQNSSADDHPKPNSSACSALHLQLISQRTLQPHTKQASFPKKASLTDSQLPPFPPNKWLHQVDAIQPFQNSSSLHQLKYLFSSPLTFQEGLSIRLRTPDDFYDPRGS</sequence>
<gene>
    <name evidence="1" type="ORF">CDAR_233401</name>
</gene>
<comment type="caution">
    <text evidence="1">The sequence shown here is derived from an EMBL/GenBank/DDBJ whole genome shotgun (WGS) entry which is preliminary data.</text>
</comment>